<dbReference type="Proteomes" id="UP000601099">
    <property type="component" value="Unassembled WGS sequence"/>
</dbReference>
<organism evidence="1 2">
    <name type="scientific">Hymenobacter guriensis</name>
    <dbReference type="NCBI Taxonomy" id="2793065"/>
    <lineage>
        <taxon>Bacteria</taxon>
        <taxon>Pseudomonadati</taxon>
        <taxon>Bacteroidota</taxon>
        <taxon>Cytophagia</taxon>
        <taxon>Cytophagales</taxon>
        <taxon>Hymenobacteraceae</taxon>
        <taxon>Hymenobacter</taxon>
    </lineage>
</organism>
<evidence type="ECO:0000313" key="1">
    <source>
        <dbReference type="EMBL" id="MBG8553219.1"/>
    </source>
</evidence>
<dbReference type="EMBL" id="JADWYK010000003">
    <property type="protein sequence ID" value="MBG8553219.1"/>
    <property type="molecule type" value="Genomic_DNA"/>
</dbReference>
<dbReference type="PROSITE" id="PS51257">
    <property type="entry name" value="PROKAR_LIPOPROTEIN"/>
    <property type="match status" value="1"/>
</dbReference>
<accession>A0ABS0KZD4</accession>
<dbReference type="NCBIfam" id="NF046077">
    <property type="entry name" value="LPS_M949_RS01915"/>
    <property type="match status" value="1"/>
</dbReference>
<protein>
    <recommendedName>
        <fullName evidence="3">Lipoprotein</fullName>
    </recommendedName>
</protein>
<dbReference type="InterPro" id="IPR058148">
    <property type="entry name" value="M949_RS01915-like_dom"/>
</dbReference>
<keyword evidence="2" id="KW-1185">Reference proteome</keyword>
<dbReference type="RefSeq" id="WP_196954247.1">
    <property type="nucleotide sequence ID" value="NZ_JADWYK010000003.1"/>
</dbReference>
<evidence type="ECO:0000313" key="2">
    <source>
        <dbReference type="Proteomes" id="UP000601099"/>
    </source>
</evidence>
<reference evidence="1 2" key="1">
    <citation type="submission" date="2020-11" db="EMBL/GenBank/DDBJ databases">
        <title>Hymenobacter sp.</title>
        <authorList>
            <person name="Kim M.K."/>
        </authorList>
    </citation>
    <scope>NUCLEOTIDE SEQUENCE [LARGE SCALE GENOMIC DNA]</scope>
    <source>
        <strain evidence="1 2">BT594</strain>
    </source>
</reference>
<sequence length="261" mass="29215">MRPILWWATLPLMAACSEHRSPTETKAAVPAVAKNVSAAFDSTTVKNLPLNQLPAGVPRQPGQVLELKRWMDANGPNLLRISRSSVQTLPAGLDDPNDTQSVSLYARQYVQRAGKWEELWHLQDAVEQCAFDMWLGPVPGAAAITDLDVDGRTETTLVYKLVCRSDVSPADLKLIMREGSAKYALRGHTVVQYDSVPAAQRIPANACCLDTISAARLEEEYELLMGRYETEKAFRQAPPAFLRFARQHWRRWVVEQEMGQL</sequence>
<evidence type="ECO:0008006" key="3">
    <source>
        <dbReference type="Google" id="ProtNLM"/>
    </source>
</evidence>
<gene>
    <name evidence="1" type="ORF">I5L79_06655</name>
</gene>
<proteinExistence type="predicted"/>
<name>A0ABS0KZD4_9BACT</name>
<comment type="caution">
    <text evidence="1">The sequence shown here is derived from an EMBL/GenBank/DDBJ whole genome shotgun (WGS) entry which is preliminary data.</text>
</comment>